<evidence type="ECO:0000313" key="1">
    <source>
        <dbReference type="EMBL" id="MDJ1506728.1"/>
    </source>
</evidence>
<organism evidence="1 2">
    <name type="scientific">Xanthocytophaga agilis</name>
    <dbReference type="NCBI Taxonomy" id="3048010"/>
    <lineage>
        <taxon>Bacteria</taxon>
        <taxon>Pseudomonadati</taxon>
        <taxon>Bacteroidota</taxon>
        <taxon>Cytophagia</taxon>
        <taxon>Cytophagales</taxon>
        <taxon>Rhodocytophagaceae</taxon>
        <taxon>Xanthocytophaga</taxon>
    </lineage>
</organism>
<comment type="caution">
    <text evidence="1">The sequence shown here is derived from an EMBL/GenBank/DDBJ whole genome shotgun (WGS) entry which is preliminary data.</text>
</comment>
<dbReference type="AlphaFoldDB" id="A0AAE3UI35"/>
<reference evidence="1" key="1">
    <citation type="submission" date="2023-05" db="EMBL/GenBank/DDBJ databases">
        <authorList>
            <person name="Zhang X."/>
        </authorList>
    </citation>
    <scope>NUCLEOTIDE SEQUENCE</scope>
    <source>
        <strain evidence="1">BD1B2-1</strain>
    </source>
</reference>
<dbReference type="RefSeq" id="WP_314519892.1">
    <property type="nucleotide sequence ID" value="NZ_JASJOU010000027.1"/>
</dbReference>
<accession>A0AAE3UI35</accession>
<evidence type="ECO:0000313" key="2">
    <source>
        <dbReference type="Proteomes" id="UP001232063"/>
    </source>
</evidence>
<proteinExistence type="predicted"/>
<dbReference type="EMBL" id="JASJOU010000027">
    <property type="protein sequence ID" value="MDJ1506728.1"/>
    <property type="molecule type" value="Genomic_DNA"/>
</dbReference>
<sequence>MTKTFTSNDIIRYIYEDLPETEKQCIAALISTDKEFNALYKELQQAQEMLNQLALAEPSDKTVNKILEFSRNYTACQV</sequence>
<dbReference type="Proteomes" id="UP001232063">
    <property type="component" value="Unassembled WGS sequence"/>
</dbReference>
<keyword evidence="2" id="KW-1185">Reference proteome</keyword>
<gene>
    <name evidence="1" type="ORF">QNI22_39175</name>
</gene>
<name>A0AAE3UI35_9BACT</name>
<protein>
    <submittedName>
        <fullName evidence="1">Uncharacterized protein</fullName>
    </submittedName>
</protein>